<gene>
    <name evidence="2" type="ORF">V8G54_004300</name>
</gene>
<dbReference type="AlphaFoldDB" id="A0AAQ3SEZ3"/>
<reference evidence="2 3" key="1">
    <citation type="journal article" date="2023" name="Life. Sci Alliance">
        <title>Evolutionary insights into 3D genome organization and epigenetic landscape of Vigna mungo.</title>
        <authorList>
            <person name="Junaid A."/>
            <person name="Singh B."/>
            <person name="Bhatia S."/>
        </authorList>
    </citation>
    <scope>NUCLEOTIDE SEQUENCE [LARGE SCALE GENOMIC DNA]</scope>
    <source>
        <strain evidence="2">Urdbean</strain>
    </source>
</reference>
<sequence length="121" mass="13700">MFHHLEKPISTTKKESIVRCGYCSLAWNTAIPWLNEHSDEKIFINLCSLFLPSMKNLVPSLFKGLGHCENSHSLWHRNQLDLPPQNNSKASSTTSSYRPKQVLPHGCSIKNPPISINNFSI</sequence>
<keyword evidence="3" id="KW-1185">Reference proteome</keyword>
<accession>A0AAQ3SEZ3</accession>
<evidence type="ECO:0000313" key="3">
    <source>
        <dbReference type="Proteomes" id="UP001374535"/>
    </source>
</evidence>
<dbReference type="EMBL" id="CP144700">
    <property type="protein sequence ID" value="WVZ25756.1"/>
    <property type="molecule type" value="Genomic_DNA"/>
</dbReference>
<proteinExistence type="predicted"/>
<evidence type="ECO:0000313" key="2">
    <source>
        <dbReference type="EMBL" id="WVZ25756.1"/>
    </source>
</evidence>
<evidence type="ECO:0000256" key="1">
    <source>
        <dbReference type="SAM" id="MobiDB-lite"/>
    </source>
</evidence>
<feature type="compositionally biased region" description="Polar residues" evidence="1">
    <location>
        <begin position="84"/>
        <end position="98"/>
    </location>
</feature>
<organism evidence="2 3">
    <name type="scientific">Vigna mungo</name>
    <name type="common">Black gram</name>
    <name type="synonym">Phaseolus mungo</name>
    <dbReference type="NCBI Taxonomy" id="3915"/>
    <lineage>
        <taxon>Eukaryota</taxon>
        <taxon>Viridiplantae</taxon>
        <taxon>Streptophyta</taxon>
        <taxon>Embryophyta</taxon>
        <taxon>Tracheophyta</taxon>
        <taxon>Spermatophyta</taxon>
        <taxon>Magnoliopsida</taxon>
        <taxon>eudicotyledons</taxon>
        <taxon>Gunneridae</taxon>
        <taxon>Pentapetalae</taxon>
        <taxon>rosids</taxon>
        <taxon>fabids</taxon>
        <taxon>Fabales</taxon>
        <taxon>Fabaceae</taxon>
        <taxon>Papilionoideae</taxon>
        <taxon>50 kb inversion clade</taxon>
        <taxon>NPAAA clade</taxon>
        <taxon>indigoferoid/millettioid clade</taxon>
        <taxon>Phaseoleae</taxon>
        <taxon>Vigna</taxon>
    </lineage>
</organism>
<protein>
    <submittedName>
        <fullName evidence="2">Uncharacterized protein</fullName>
    </submittedName>
</protein>
<dbReference type="Proteomes" id="UP001374535">
    <property type="component" value="Chromosome 1"/>
</dbReference>
<name>A0AAQ3SEZ3_VIGMU</name>
<feature type="region of interest" description="Disordered" evidence="1">
    <location>
        <begin position="79"/>
        <end position="103"/>
    </location>
</feature>